<organism evidence="2">
    <name type="scientific">Euglena gracilis var. bacillaris</name>
    <dbReference type="NCBI Taxonomy" id="158060"/>
    <lineage>
        <taxon>Eukaryota</taxon>
        <taxon>Discoba</taxon>
        <taxon>Euglenozoa</taxon>
        <taxon>Euglenida</taxon>
        <taxon>Spirocuta</taxon>
        <taxon>Euglenophyceae</taxon>
        <taxon>Euglenales</taxon>
        <taxon>Euglenaceae</taxon>
        <taxon>Euglena</taxon>
    </lineage>
</organism>
<evidence type="ECO:0000313" key="2">
    <source>
        <dbReference type="EMBL" id="AKL82345.1"/>
    </source>
</evidence>
<dbReference type="EMBL" id="KP686076">
    <property type="protein sequence ID" value="AKL82345.1"/>
    <property type="molecule type" value="Genomic_DNA"/>
</dbReference>
<accession>A0A0G3VQU3</accession>
<keyword evidence="1" id="KW-0812">Transmembrane</keyword>
<protein>
    <recommendedName>
        <fullName evidence="3">RoaA</fullName>
    </recommendedName>
</protein>
<geneLocation type="chloroplast" evidence="2"/>
<keyword evidence="1" id="KW-1133">Transmembrane helix</keyword>
<proteinExistence type="predicted"/>
<keyword evidence="2" id="KW-0934">Plastid</keyword>
<sequence>MVVANLKKFLCKFRTKKIRRRDNFMLIKVNFMEHYLLNKQFELASAIKSRNKILIHKLVSDVLVSYNSLCYAVYKTLKNSDDKSSSNIQKKKKKKKNFQNLVDSLKCFVLNYDFYKIRCLNLYYLRNFIDCKEQFLHFHFLDIALQNLYSFIFFPFLESNLDKFTYGPRVFRSSIDAVKVLFLLGKQKKYSNYNKYLFCFAFNYTIVKCFDAVFNSWVLSNVSFIDKSILSFWVKNGFDNFYSGDQFFFQKKNFEINWGTSLIFLVIFNFVFMGMQFFLESSILSKFGFFSKFVLITDLNSVVILSSDLKTAKIVKSSLLIFFHSRGICQNFRDNSIVDFFCKNCENKNFVFCGITFHYKLIHGEYKFVLSPILEKIKNVKKKVLNLCKKFSKPLVLFDNIKPLMKSWFNSYKIIKNNYSFLKLSYWIVGKITKSIYLLYVNSNFERGKFGIRKGRRSGRLYKNIAAQVVKRLYFLKDQQRFFINTIEGKIIFKGFSVGLSKKNSIELKNFFSNSLKGKKFFATFGKNFFNCFDYYDLRTLIFQDKSFAREYFFRKCKGFCPLCKRDFLLCNFKFYYVVPINLNYLKKIFNVIPLCFCCYKMVFMIMKINNVRSLEKFIRLSLLKLN</sequence>
<name>A0A0G3VQU3_EUGGR</name>
<keyword evidence="1" id="KW-0472">Membrane</keyword>
<evidence type="ECO:0000256" key="1">
    <source>
        <dbReference type="SAM" id="Phobius"/>
    </source>
</evidence>
<keyword evidence="2" id="KW-0150">Chloroplast</keyword>
<evidence type="ECO:0008006" key="3">
    <source>
        <dbReference type="Google" id="ProtNLM"/>
    </source>
</evidence>
<reference evidence="2" key="1">
    <citation type="journal article" date="2015" name="J. Eukaryot. Microbiol.">
        <title>Chloroplast Genome Evolution in the Euglenaceae.</title>
        <authorList>
            <person name="Bennett M.S."/>
            <person name="Triemer R.E."/>
        </authorList>
    </citation>
    <scope>NUCLEOTIDE SEQUENCE</scope>
    <source>
        <strain evidence="2">SAG 1224-5/15</strain>
    </source>
</reference>
<dbReference type="AlphaFoldDB" id="A0A0G3VQU3"/>
<feature type="transmembrane region" description="Helical" evidence="1">
    <location>
        <begin position="256"/>
        <end position="279"/>
    </location>
</feature>